<keyword evidence="2" id="KW-1185">Reference proteome</keyword>
<sequence length="104" mass="11933">MGNNCCKQSKSGRTMQSRKIKSFGDKPLLLNKYPGIFIYQLKRDSSESGRFEVTLFSRAKYFYEKINDGTQIHSKESGQGLPNSDWSGFQMRIELALEQGKEKL</sequence>
<dbReference type="AlphaFoldDB" id="A0A078AXQ9"/>
<dbReference type="EMBL" id="CCKQ01015138">
    <property type="protein sequence ID" value="CDW86944.1"/>
    <property type="molecule type" value="Genomic_DNA"/>
</dbReference>
<evidence type="ECO:0000313" key="2">
    <source>
        <dbReference type="Proteomes" id="UP000039865"/>
    </source>
</evidence>
<proteinExistence type="predicted"/>
<dbReference type="Proteomes" id="UP000039865">
    <property type="component" value="Unassembled WGS sequence"/>
</dbReference>
<accession>A0A078AXQ9</accession>
<dbReference type="Gene3D" id="3.40.30.10">
    <property type="entry name" value="Glutaredoxin"/>
    <property type="match status" value="1"/>
</dbReference>
<evidence type="ECO:0000313" key="1">
    <source>
        <dbReference type="EMBL" id="CDW86944.1"/>
    </source>
</evidence>
<reference evidence="1 2" key="1">
    <citation type="submission" date="2014-06" db="EMBL/GenBank/DDBJ databases">
        <authorList>
            <person name="Swart Estienne"/>
        </authorList>
    </citation>
    <scope>NUCLEOTIDE SEQUENCE [LARGE SCALE GENOMIC DNA]</scope>
    <source>
        <strain evidence="1 2">130c</strain>
    </source>
</reference>
<gene>
    <name evidence="1" type="primary">Contig17304.g18430</name>
    <name evidence="1" type="ORF">STYLEM_16044</name>
</gene>
<dbReference type="InParanoid" id="A0A078AXQ9"/>
<organism evidence="1 2">
    <name type="scientific">Stylonychia lemnae</name>
    <name type="common">Ciliate</name>
    <dbReference type="NCBI Taxonomy" id="5949"/>
    <lineage>
        <taxon>Eukaryota</taxon>
        <taxon>Sar</taxon>
        <taxon>Alveolata</taxon>
        <taxon>Ciliophora</taxon>
        <taxon>Intramacronucleata</taxon>
        <taxon>Spirotrichea</taxon>
        <taxon>Stichotrichia</taxon>
        <taxon>Sporadotrichida</taxon>
        <taxon>Oxytrichidae</taxon>
        <taxon>Stylonychinae</taxon>
        <taxon>Stylonychia</taxon>
    </lineage>
</organism>
<name>A0A078AXQ9_STYLE</name>
<protein>
    <submittedName>
        <fullName evidence="1">Uncharacterized protein</fullName>
    </submittedName>
</protein>